<reference evidence="2 3" key="1">
    <citation type="submission" date="2018-01" db="EMBL/GenBank/DDBJ databases">
        <title>Whole genome sequencing of Histamine producing bacteria.</title>
        <authorList>
            <person name="Butler K."/>
        </authorList>
    </citation>
    <scope>NUCLEOTIDE SEQUENCE [LARGE SCALE GENOMIC DNA]</scope>
    <source>
        <strain evidence="2 3">JCM 12947</strain>
    </source>
</reference>
<feature type="signal peptide" evidence="1">
    <location>
        <begin position="1"/>
        <end position="19"/>
    </location>
</feature>
<evidence type="ECO:0000313" key="2">
    <source>
        <dbReference type="EMBL" id="PSU50654.1"/>
    </source>
</evidence>
<organism evidence="2 3">
    <name type="scientific">Photobacterium frigidiphilum</name>
    <dbReference type="NCBI Taxonomy" id="264736"/>
    <lineage>
        <taxon>Bacteria</taxon>
        <taxon>Pseudomonadati</taxon>
        <taxon>Pseudomonadota</taxon>
        <taxon>Gammaproteobacteria</taxon>
        <taxon>Vibrionales</taxon>
        <taxon>Vibrionaceae</taxon>
        <taxon>Photobacterium</taxon>
    </lineage>
</organism>
<feature type="chain" id="PRO_5015517261" evidence="1">
    <location>
        <begin position="20"/>
        <end position="226"/>
    </location>
</feature>
<name>A0A2T3JNN7_9GAMM</name>
<evidence type="ECO:0000313" key="3">
    <source>
        <dbReference type="Proteomes" id="UP000240987"/>
    </source>
</evidence>
<protein>
    <submittedName>
        <fullName evidence="2">Uncharacterized protein</fullName>
    </submittedName>
</protein>
<dbReference type="EMBL" id="PYMJ01000003">
    <property type="protein sequence ID" value="PSU50654.1"/>
    <property type="molecule type" value="Genomic_DNA"/>
</dbReference>
<dbReference type="Proteomes" id="UP000240987">
    <property type="component" value="Unassembled WGS sequence"/>
</dbReference>
<keyword evidence="3" id="KW-1185">Reference proteome</keyword>
<proteinExistence type="predicted"/>
<dbReference type="AlphaFoldDB" id="A0A2T3JNN7"/>
<dbReference type="OrthoDB" id="5813516at2"/>
<sequence>MLKQFVFIAVGIFSATVNAASYLPLFNDIGFTDDIEQIASRPNAYECSDLYNAEAYCLDSPSYYGIDDLTLVVYSQLTSTAIEIGGAKPLSTIINVELKAPLTLINYNSLLASLRRDGYVFSYLEVNGQHLDVLAGLQTLDRQTLDDQMFMLANSATYSAQRKYLMMDKATFSRAYQKGYRSIKLWRNIGEEGNLESEEDKLATFTVVDDTITILFEYPFMTPEKQ</sequence>
<gene>
    <name evidence="2" type="ORF">C9J12_04860</name>
</gene>
<dbReference type="RefSeq" id="WP_107241682.1">
    <property type="nucleotide sequence ID" value="NZ_PYMJ01000003.1"/>
</dbReference>
<evidence type="ECO:0000256" key="1">
    <source>
        <dbReference type="SAM" id="SignalP"/>
    </source>
</evidence>
<accession>A0A2T3JNN7</accession>
<comment type="caution">
    <text evidence="2">The sequence shown here is derived from an EMBL/GenBank/DDBJ whole genome shotgun (WGS) entry which is preliminary data.</text>
</comment>
<keyword evidence="1" id="KW-0732">Signal</keyword>